<dbReference type="AlphaFoldDB" id="A0A8C3TDT3"/>
<keyword evidence="3" id="KW-0378">Hydrolase</keyword>
<evidence type="ECO:0000256" key="3">
    <source>
        <dbReference type="ARBA" id="ARBA00022801"/>
    </source>
</evidence>
<evidence type="ECO:0000313" key="7">
    <source>
        <dbReference type="Proteomes" id="UP000694403"/>
    </source>
</evidence>
<keyword evidence="2" id="KW-0547">Nucleotide-binding</keyword>
<dbReference type="FunFam" id="3.40.50.300:FF:000541">
    <property type="entry name" value="Immunity related GTPase M"/>
    <property type="match status" value="1"/>
</dbReference>
<dbReference type="InterPro" id="IPR027417">
    <property type="entry name" value="P-loop_NTPase"/>
</dbReference>
<dbReference type="GO" id="GO:0005525">
    <property type="term" value="F:GTP binding"/>
    <property type="evidence" value="ECO:0007669"/>
    <property type="project" value="UniProtKB-KW"/>
</dbReference>
<name>A0A8C3TDT3_CHESE</name>
<protein>
    <recommendedName>
        <fullName evidence="5">IRG-type G domain-containing protein</fullName>
    </recommendedName>
</protein>
<dbReference type="InterPro" id="IPR030385">
    <property type="entry name" value="G_IRG_dom"/>
</dbReference>
<evidence type="ECO:0000256" key="1">
    <source>
        <dbReference type="ARBA" id="ARBA00005429"/>
    </source>
</evidence>
<dbReference type="InterPro" id="IPR007743">
    <property type="entry name" value="Immunity-related_GTPase-like"/>
</dbReference>
<dbReference type="PROSITE" id="PS51716">
    <property type="entry name" value="G_IRG"/>
    <property type="match status" value="1"/>
</dbReference>
<dbReference type="Pfam" id="PF05049">
    <property type="entry name" value="IIGP"/>
    <property type="match status" value="1"/>
</dbReference>
<dbReference type="GO" id="GO:0003924">
    <property type="term" value="F:GTPase activity"/>
    <property type="evidence" value="ECO:0007669"/>
    <property type="project" value="TreeGrafter"/>
</dbReference>
<proteinExistence type="inferred from homology"/>
<evidence type="ECO:0000259" key="5">
    <source>
        <dbReference type="PROSITE" id="PS51716"/>
    </source>
</evidence>
<evidence type="ECO:0000256" key="4">
    <source>
        <dbReference type="ARBA" id="ARBA00023134"/>
    </source>
</evidence>
<dbReference type="GO" id="GO:0016020">
    <property type="term" value="C:membrane"/>
    <property type="evidence" value="ECO:0007669"/>
    <property type="project" value="InterPro"/>
</dbReference>
<evidence type="ECO:0000313" key="6">
    <source>
        <dbReference type="Ensembl" id="ENSCSRP00000026415.1"/>
    </source>
</evidence>
<dbReference type="SUPFAM" id="SSF52540">
    <property type="entry name" value="P-loop containing nucleoside triphosphate hydrolases"/>
    <property type="match status" value="1"/>
</dbReference>
<reference evidence="6" key="2">
    <citation type="submission" date="2025-09" db="UniProtKB">
        <authorList>
            <consortium name="Ensembl"/>
        </authorList>
    </citation>
    <scope>IDENTIFICATION</scope>
</reference>
<dbReference type="Ensembl" id="ENSCSRT00000027520.1">
    <property type="protein sequence ID" value="ENSCSRP00000026415.1"/>
    <property type="gene ID" value="ENSCSRG00000019661.1"/>
</dbReference>
<organism evidence="6 7">
    <name type="scientific">Chelydra serpentina</name>
    <name type="common">Snapping turtle</name>
    <name type="synonym">Testudo serpentina</name>
    <dbReference type="NCBI Taxonomy" id="8475"/>
    <lineage>
        <taxon>Eukaryota</taxon>
        <taxon>Metazoa</taxon>
        <taxon>Chordata</taxon>
        <taxon>Craniata</taxon>
        <taxon>Vertebrata</taxon>
        <taxon>Euteleostomi</taxon>
        <taxon>Archelosauria</taxon>
        <taxon>Testudinata</taxon>
        <taxon>Testudines</taxon>
        <taxon>Cryptodira</taxon>
        <taxon>Durocryptodira</taxon>
        <taxon>Americhelydia</taxon>
        <taxon>Chelydroidea</taxon>
        <taxon>Chelydridae</taxon>
        <taxon>Chelydra</taxon>
    </lineage>
</organism>
<dbReference type="PANTHER" id="PTHR32341:SF17">
    <property type="entry name" value="IRG-TYPE G DOMAIN-CONTAINING PROTEIN"/>
    <property type="match status" value="1"/>
</dbReference>
<keyword evidence="4" id="KW-0342">GTP-binding</keyword>
<evidence type="ECO:0000256" key="2">
    <source>
        <dbReference type="ARBA" id="ARBA00022741"/>
    </source>
</evidence>
<keyword evidence="7" id="KW-1185">Reference proteome</keyword>
<accession>A0A8C3TDT3</accession>
<comment type="similarity">
    <text evidence="1">Belongs to the TRAFAC class dynamin-like GTPase superfamily. IRG family.</text>
</comment>
<feature type="domain" description="IRG-type G" evidence="5">
    <location>
        <begin position="44"/>
        <end position="224"/>
    </location>
</feature>
<dbReference type="PANTHER" id="PTHR32341">
    <property type="entry name" value="INTERFERON-INDUCIBLE GTPASE"/>
    <property type="match status" value="1"/>
</dbReference>
<sequence>MELPKGAVAGRSQGLDFKLPELKAAVQMGSLSEVVSKLEQSKNAKLDIAITGESGCGKSSFINAVRGLDDDDKDAAKVDVAKTTMEPTPYPHPKYPNVTMWDLPGIGTPSFRPDSYLQQVNLACCDFFIIIASERFKSTHADLAQEIQRMGKKFYFVRSKVDADLQNEKRKKSFSEGRILQKIRDNCVMRLQGEGVSSPQIFLVSRWEFGKYDSPRLLETLADDLDLHKRHVFLLSLPSISRPILEKKKKALQGEVWKQALVSCTISPIPIPDLPVCDIPQLTGCMKSYRKSFGLDGDSLVYLAKTAGKPISDLKAVVRSPVTEEISKDITLNLLGKAKADCMTRRKRILKLSFWVTYTVLRRFLDDVAEDAQTVLTKALGAEEIV</sequence>
<reference evidence="6" key="1">
    <citation type="submission" date="2025-08" db="UniProtKB">
        <authorList>
            <consortium name="Ensembl"/>
        </authorList>
    </citation>
    <scope>IDENTIFICATION</scope>
</reference>
<dbReference type="Proteomes" id="UP000694403">
    <property type="component" value="Unplaced"/>
</dbReference>
<dbReference type="Gene3D" id="3.40.50.300">
    <property type="entry name" value="P-loop containing nucleotide triphosphate hydrolases"/>
    <property type="match status" value="1"/>
</dbReference>
<dbReference type="InterPro" id="IPR051515">
    <property type="entry name" value="IRG"/>
</dbReference>